<proteinExistence type="predicted"/>
<dbReference type="EMBL" id="JAOF01000001">
    <property type="protein sequence ID" value="EUA44783.1"/>
    <property type="molecule type" value="Genomic_DNA"/>
</dbReference>
<organism evidence="2 3">
    <name type="scientific">Mycobacteroides abscessus 21</name>
    <dbReference type="NCBI Taxonomy" id="1299324"/>
    <lineage>
        <taxon>Bacteria</taxon>
        <taxon>Bacillati</taxon>
        <taxon>Actinomycetota</taxon>
        <taxon>Actinomycetes</taxon>
        <taxon>Mycobacteriales</taxon>
        <taxon>Mycobacteriaceae</taxon>
        <taxon>Mycobacteroides</taxon>
        <taxon>Mycobacteroides abscessus</taxon>
    </lineage>
</organism>
<evidence type="ECO:0000256" key="1">
    <source>
        <dbReference type="SAM" id="MobiDB-lite"/>
    </source>
</evidence>
<reference evidence="2 3" key="1">
    <citation type="submission" date="2013-12" db="EMBL/GenBank/DDBJ databases">
        <authorList>
            <person name="Madinger N."/>
            <person name="Lenaerts A."/>
            <person name="Ordway D."/>
            <person name="DeGroote M.A."/>
            <person name="Parker T."/>
            <person name="Sizemore C."/>
            <person name="Tallon L.J."/>
            <person name="Sadzewicz L.K."/>
            <person name="Sengamalay N."/>
            <person name="Fraser C.M."/>
            <person name="Hine E."/>
            <person name="Shefchek K.A."/>
            <person name="Das S.P."/>
            <person name="Tettelin H."/>
        </authorList>
    </citation>
    <scope>NUCLEOTIDE SEQUENCE [LARGE SCALE GENOMIC DNA]</scope>
    <source>
        <strain evidence="2 3">21</strain>
    </source>
</reference>
<dbReference type="AlphaFoldDB" id="A0A829PWI4"/>
<gene>
    <name evidence="2" type="ORF">I543_3732</name>
</gene>
<protein>
    <submittedName>
        <fullName evidence="2">Uncharacterized protein</fullName>
    </submittedName>
</protein>
<feature type="region of interest" description="Disordered" evidence="1">
    <location>
        <begin position="60"/>
        <end position="90"/>
    </location>
</feature>
<feature type="compositionally biased region" description="Polar residues" evidence="1">
    <location>
        <begin position="1"/>
        <end position="13"/>
    </location>
</feature>
<feature type="region of interest" description="Disordered" evidence="1">
    <location>
        <begin position="1"/>
        <end position="27"/>
    </location>
</feature>
<comment type="caution">
    <text evidence="2">The sequence shown here is derived from an EMBL/GenBank/DDBJ whole genome shotgun (WGS) entry which is preliminary data.</text>
</comment>
<feature type="compositionally biased region" description="Polar residues" evidence="1">
    <location>
        <begin position="81"/>
        <end position="90"/>
    </location>
</feature>
<accession>A0A829PWI4</accession>
<evidence type="ECO:0000313" key="2">
    <source>
        <dbReference type="EMBL" id="EUA44783.1"/>
    </source>
</evidence>
<dbReference type="Proteomes" id="UP000020103">
    <property type="component" value="Unassembled WGS sequence"/>
</dbReference>
<sequence length="90" mass="8890">MNTVPSAGFTSTRVPADSSGPAMSRLSTAGANPVAAAALIAAAEPSSAAGVAGWHTSLNTSHTVSRVPDPGSRMSKGVIASSRSVTGLRR</sequence>
<evidence type="ECO:0000313" key="3">
    <source>
        <dbReference type="Proteomes" id="UP000020103"/>
    </source>
</evidence>
<name>A0A829PWI4_9MYCO</name>